<keyword evidence="3" id="KW-1185">Reference proteome</keyword>
<evidence type="ECO:0000259" key="1">
    <source>
        <dbReference type="Pfam" id="PF00534"/>
    </source>
</evidence>
<accession>A0A4R2RF47</accession>
<keyword evidence="2" id="KW-0808">Transferase</keyword>
<dbReference type="EMBL" id="SLXV01000062">
    <property type="protein sequence ID" value="TCP61493.1"/>
    <property type="molecule type" value="Genomic_DNA"/>
</dbReference>
<organism evidence="2 3">
    <name type="scientific">Baia soyae</name>
    <dbReference type="NCBI Taxonomy" id="1544746"/>
    <lineage>
        <taxon>Bacteria</taxon>
        <taxon>Bacillati</taxon>
        <taxon>Bacillota</taxon>
        <taxon>Bacilli</taxon>
        <taxon>Bacillales</taxon>
        <taxon>Thermoactinomycetaceae</taxon>
        <taxon>Baia</taxon>
    </lineage>
</organism>
<dbReference type="OrthoDB" id="139410at2"/>
<sequence length="739" mass="84943">MSRIGILISQRIFADCLRQRSPYESFVMYHRFAKREGLTPIFFTIHHVHFKNRTVTGFQYREEQNTFKEITIPIPAIIHNRVKPVSTKKQVEKLVQTTGVTVFNQDNRLNKWKVYQDLSQFPEIDPYLPKTQLLSINNWRTFQEQYEVVYVKPLEKSLGIDICRIDQQENKWRMIHSTGVMEIYPNPELEIQLERKAEKDEFLIQQAIAVQTINDQAVDFRIAVQKGTDGQWSVSGMVARLGVKHGIATNLAVGGKSKKIDEVLCDLNIKDAQEMKEKIQELVILAAQKLETTNPGLADLGFDIAIDVDEKIWIIEVNGRDLRITFHQAQDFDAWHKTIQKPMEYAGYLVKQMIQKQQESPKVSIVTPGNLPIDQAGSGSVEICSRQITNHLSHQLPVTLMGIGIHGSNQIPARQINFSSDRRRYRKEVIQYLLQNPNQIIQFENRPTWIMNPPIQQLQGKKVLFLHSESYIRPPYINPKERSKVLKKYDMILVNSQFLRSRVIAMEENLSDRCHVVPLGVNLKMFPSIHEPDCQQNRILERQKRKLGGRPVLLFVGRIIPQKGLHHLLEAFVEVVKQEPDAKLLIAGSSYYGKEFETEYLKKCKKLVEPCVTQVEWLGYVPNDQLPSIYQLADLLITPSVGNEAFGLVNLEAMATGLPVLSTTVGGIGEVVQDGVNGKLLSPDILSKRIEKVLLHWLKNPQLLKEMGQQSRKIVEEKFSWKRVAEDLKSYYQMLMRGE</sequence>
<gene>
    <name evidence="2" type="ORF">EDD57_1624</name>
</gene>
<dbReference type="GO" id="GO:0016757">
    <property type="term" value="F:glycosyltransferase activity"/>
    <property type="evidence" value="ECO:0007669"/>
    <property type="project" value="InterPro"/>
</dbReference>
<dbReference type="Gene3D" id="3.40.50.2000">
    <property type="entry name" value="Glycogen Phosphorylase B"/>
    <property type="match status" value="2"/>
</dbReference>
<protein>
    <submittedName>
        <fullName evidence="2">Glycosyl transferase family 1</fullName>
    </submittedName>
</protein>
<dbReference type="PANTHER" id="PTHR45947:SF3">
    <property type="entry name" value="SULFOQUINOVOSYL TRANSFERASE SQD2"/>
    <property type="match status" value="1"/>
</dbReference>
<dbReference type="RefSeq" id="WP_131849971.1">
    <property type="nucleotide sequence ID" value="NZ_SLXV01000062.1"/>
</dbReference>
<dbReference type="Pfam" id="PF14398">
    <property type="entry name" value="ATPgrasp_YheCD"/>
    <property type="match status" value="1"/>
</dbReference>
<dbReference type="SUPFAM" id="SSF56059">
    <property type="entry name" value="Glutathione synthetase ATP-binding domain-like"/>
    <property type="match status" value="1"/>
</dbReference>
<dbReference type="InterPro" id="IPR001296">
    <property type="entry name" value="Glyco_trans_1"/>
</dbReference>
<dbReference type="Pfam" id="PF00534">
    <property type="entry name" value="Glycos_transf_1"/>
    <property type="match status" value="1"/>
</dbReference>
<dbReference type="InterPro" id="IPR050194">
    <property type="entry name" value="Glycosyltransferase_grp1"/>
</dbReference>
<comment type="caution">
    <text evidence="2">The sequence shown here is derived from an EMBL/GenBank/DDBJ whole genome shotgun (WGS) entry which is preliminary data.</text>
</comment>
<dbReference type="Gene3D" id="3.30.470.20">
    <property type="entry name" value="ATP-grasp fold, B domain"/>
    <property type="match status" value="1"/>
</dbReference>
<name>A0A4R2RF47_9BACL</name>
<dbReference type="SUPFAM" id="SSF53756">
    <property type="entry name" value="UDP-Glycosyltransferase/glycogen phosphorylase"/>
    <property type="match status" value="1"/>
</dbReference>
<dbReference type="CDD" id="cd03801">
    <property type="entry name" value="GT4_PimA-like"/>
    <property type="match status" value="1"/>
</dbReference>
<feature type="domain" description="Glycosyl transferase family 1" evidence="1">
    <location>
        <begin position="542"/>
        <end position="713"/>
    </location>
</feature>
<reference evidence="2 3" key="1">
    <citation type="submission" date="2019-03" db="EMBL/GenBank/DDBJ databases">
        <title>Genomic Encyclopedia of Type Strains, Phase IV (KMG-IV): sequencing the most valuable type-strain genomes for metagenomic binning, comparative biology and taxonomic classification.</title>
        <authorList>
            <person name="Goeker M."/>
        </authorList>
    </citation>
    <scope>NUCLEOTIDE SEQUENCE [LARGE SCALE GENOMIC DNA]</scope>
    <source>
        <strain evidence="2 3">DSM 46831</strain>
    </source>
</reference>
<evidence type="ECO:0000313" key="2">
    <source>
        <dbReference type="EMBL" id="TCP61493.1"/>
    </source>
</evidence>
<dbReference type="InterPro" id="IPR026838">
    <property type="entry name" value="YheC/D"/>
</dbReference>
<dbReference type="PANTHER" id="PTHR45947">
    <property type="entry name" value="SULFOQUINOVOSYL TRANSFERASE SQD2"/>
    <property type="match status" value="1"/>
</dbReference>
<evidence type="ECO:0000313" key="3">
    <source>
        <dbReference type="Proteomes" id="UP000294746"/>
    </source>
</evidence>
<dbReference type="AlphaFoldDB" id="A0A4R2RF47"/>
<dbReference type="Proteomes" id="UP000294746">
    <property type="component" value="Unassembled WGS sequence"/>
</dbReference>
<proteinExistence type="predicted"/>